<feature type="transmembrane region" description="Helical" evidence="7">
    <location>
        <begin position="282"/>
        <end position="302"/>
    </location>
</feature>
<feature type="transmembrane region" description="Helical" evidence="7">
    <location>
        <begin position="166"/>
        <end position="184"/>
    </location>
</feature>
<reference evidence="9" key="1">
    <citation type="submission" date="2020-06" db="EMBL/GenBank/DDBJ databases">
        <title>Draft genome of Bugula neritina, a colonial animal packing powerful symbionts and potential medicines.</title>
        <authorList>
            <person name="Rayko M."/>
        </authorList>
    </citation>
    <scope>NUCLEOTIDE SEQUENCE [LARGE SCALE GENOMIC DNA]</scope>
    <source>
        <strain evidence="9">Kwan_BN1</strain>
    </source>
</reference>
<organism evidence="9 10">
    <name type="scientific">Bugula neritina</name>
    <name type="common">Brown bryozoan</name>
    <name type="synonym">Sertularia neritina</name>
    <dbReference type="NCBI Taxonomy" id="10212"/>
    <lineage>
        <taxon>Eukaryota</taxon>
        <taxon>Metazoa</taxon>
        <taxon>Spiralia</taxon>
        <taxon>Lophotrochozoa</taxon>
        <taxon>Bryozoa</taxon>
        <taxon>Gymnolaemata</taxon>
        <taxon>Cheilostomatida</taxon>
        <taxon>Flustrina</taxon>
        <taxon>Buguloidea</taxon>
        <taxon>Bugulidae</taxon>
        <taxon>Bugula</taxon>
    </lineage>
</organism>
<keyword evidence="5 7" id="KW-0472">Membrane</keyword>
<dbReference type="Pfam" id="PF00892">
    <property type="entry name" value="EamA"/>
    <property type="match status" value="1"/>
</dbReference>
<feature type="transmembrane region" description="Helical" evidence="7">
    <location>
        <begin position="227"/>
        <end position="245"/>
    </location>
</feature>
<feature type="transmembrane region" description="Helical" evidence="7">
    <location>
        <begin position="350"/>
        <end position="371"/>
    </location>
</feature>
<gene>
    <name evidence="9" type="ORF">EB796_007942</name>
</gene>
<keyword evidence="3 7" id="KW-0812">Transmembrane</keyword>
<protein>
    <recommendedName>
        <fullName evidence="6">Solute carrier family 35 member F5</fullName>
    </recommendedName>
</protein>
<accession>A0A7J7K7Z2</accession>
<dbReference type="Proteomes" id="UP000593567">
    <property type="component" value="Unassembled WGS sequence"/>
</dbReference>
<evidence type="ECO:0000256" key="5">
    <source>
        <dbReference type="ARBA" id="ARBA00023136"/>
    </source>
</evidence>
<feature type="transmembrane region" description="Helical" evidence="7">
    <location>
        <begin position="322"/>
        <end position="343"/>
    </location>
</feature>
<dbReference type="PANTHER" id="PTHR23051">
    <property type="entry name" value="SOLUTE CARRIER FAMILY 35, MEMBER F5"/>
    <property type="match status" value="1"/>
</dbReference>
<feature type="domain" description="EamA" evidence="8">
    <location>
        <begin position="254"/>
        <end position="394"/>
    </location>
</feature>
<evidence type="ECO:0000256" key="2">
    <source>
        <dbReference type="ARBA" id="ARBA00007863"/>
    </source>
</evidence>
<dbReference type="InterPro" id="IPR000620">
    <property type="entry name" value="EamA_dom"/>
</dbReference>
<evidence type="ECO:0000313" key="10">
    <source>
        <dbReference type="Proteomes" id="UP000593567"/>
    </source>
</evidence>
<evidence type="ECO:0000259" key="8">
    <source>
        <dbReference type="Pfam" id="PF00892"/>
    </source>
</evidence>
<comment type="similarity">
    <text evidence="2">Belongs to the SLC35F solute transporter family.</text>
</comment>
<evidence type="ECO:0000256" key="3">
    <source>
        <dbReference type="ARBA" id="ARBA00022692"/>
    </source>
</evidence>
<sequence length="444" mass="50034">MFDSLSGKQRLILGLFLLFLVDLIWVGSSELTEYIFKTVNYDKPFFTTYFKTAMFVVYLSGFLFKLSWRQRCHWPKQTSAPDTENSQNLSDPVYIGPISSSLTQSLPSTKNVASRKAVRFSDHTEIRVMADTHAEEANLARLSYSDFLKRQAEEARRNRKFPVPTVCKLAIVFCVLWFLAIFAYQEALLLSEAAIVNILSSVSALFTLVLAAVWPSGPSDKFTLSKFLAVLLSLGGTVMVCLSDAELELKFPAGSMWAIVGAVAYALYLVTLKRKVSDDRQLDVPMFFGFVGLFNVVILWPGLLLLHYTKLESFQFPDSTQWLLMLANGLIGTVLSELLWLWGCFLTSSLIGTLALSLTTPLTMIFDIFIKNITYNWMFYVGVGPVFLSFLLVTALSHYDNWDPALVGLKKLTKCITRSLQHARLREMDTETRQHLISSAKSSD</sequence>
<evidence type="ECO:0000256" key="4">
    <source>
        <dbReference type="ARBA" id="ARBA00022989"/>
    </source>
</evidence>
<proteinExistence type="inferred from homology"/>
<evidence type="ECO:0000256" key="6">
    <source>
        <dbReference type="ARBA" id="ARBA00040744"/>
    </source>
</evidence>
<comment type="caution">
    <text evidence="9">The sequence shown here is derived from an EMBL/GenBank/DDBJ whole genome shotgun (WGS) entry which is preliminary data.</text>
</comment>
<dbReference type="InterPro" id="IPR037185">
    <property type="entry name" value="EmrE-like"/>
</dbReference>
<feature type="transmembrane region" description="Helical" evidence="7">
    <location>
        <begin position="251"/>
        <end position="270"/>
    </location>
</feature>
<evidence type="ECO:0000313" key="9">
    <source>
        <dbReference type="EMBL" id="KAF6033748.1"/>
    </source>
</evidence>
<dbReference type="OrthoDB" id="10041630at2759"/>
<comment type="subcellular location">
    <subcellularLocation>
        <location evidence="1">Membrane</location>
        <topology evidence="1">Multi-pass membrane protein</topology>
    </subcellularLocation>
</comment>
<keyword evidence="10" id="KW-1185">Reference proteome</keyword>
<feature type="transmembrane region" description="Helical" evidence="7">
    <location>
        <begin position="377"/>
        <end position="396"/>
    </location>
</feature>
<feature type="transmembrane region" description="Helical" evidence="7">
    <location>
        <begin position="45"/>
        <end position="64"/>
    </location>
</feature>
<dbReference type="EMBL" id="VXIV02001246">
    <property type="protein sequence ID" value="KAF6033748.1"/>
    <property type="molecule type" value="Genomic_DNA"/>
</dbReference>
<dbReference type="AlphaFoldDB" id="A0A7J7K7Z2"/>
<dbReference type="GO" id="GO:0016020">
    <property type="term" value="C:membrane"/>
    <property type="evidence" value="ECO:0007669"/>
    <property type="project" value="UniProtKB-SubCell"/>
</dbReference>
<evidence type="ECO:0000256" key="1">
    <source>
        <dbReference type="ARBA" id="ARBA00004141"/>
    </source>
</evidence>
<feature type="transmembrane region" description="Helical" evidence="7">
    <location>
        <begin position="196"/>
        <end position="215"/>
    </location>
</feature>
<keyword evidence="4 7" id="KW-1133">Transmembrane helix</keyword>
<name>A0A7J7K7Z2_BUGNE</name>
<evidence type="ECO:0000256" key="7">
    <source>
        <dbReference type="SAM" id="Phobius"/>
    </source>
</evidence>
<dbReference type="PANTHER" id="PTHR23051:SF0">
    <property type="entry name" value="SOLUTE CARRIER FAMILY 35 MEMBER F5"/>
    <property type="match status" value="1"/>
</dbReference>
<dbReference type="SUPFAM" id="SSF103481">
    <property type="entry name" value="Multidrug resistance efflux transporter EmrE"/>
    <property type="match status" value="1"/>
</dbReference>